<proteinExistence type="predicted"/>
<dbReference type="EMBL" id="SGIT01000002">
    <property type="protein sequence ID" value="RZF60437.1"/>
    <property type="molecule type" value="Genomic_DNA"/>
</dbReference>
<sequence>MEAPTIKILVCAHKETPLPQHPDLLPIQVGSALSTQRLDIAHDDQGIHISSKNPNYCELTAHYWAWKNLKNVDIIGLNHYRRYFDFDRKWKAFSPDRSFTTTAAFISQPFQLPDLARYLASYDIILTKKRNHPYTIETMYCIEHIKDDWEILKAVIAEKYPDYLPAFRKVTAQSNSMANYNMFITSWKYFDAYSAWIFGILEEMEKRVLLSPYPMQARIFGYLSERLINVFCAHHRLKIMHVPVIMLLDEVQKGDNPANWRFTYRTLKNDFRFMFNR</sequence>
<dbReference type="OrthoDB" id="9798746at2"/>
<gene>
    <name evidence="2" type="ORF">EWE74_09715</name>
</gene>
<evidence type="ECO:0000259" key="1">
    <source>
        <dbReference type="Pfam" id="PF14393"/>
    </source>
</evidence>
<keyword evidence="3" id="KW-1185">Reference proteome</keyword>
<dbReference type="AlphaFoldDB" id="A0A4Q6XUX0"/>
<accession>A0A4Q6XUX0</accession>
<protein>
    <submittedName>
        <fullName evidence="2">DUF4422 domain-containing protein</fullName>
    </submittedName>
</protein>
<evidence type="ECO:0000313" key="2">
    <source>
        <dbReference type="EMBL" id="RZF60437.1"/>
    </source>
</evidence>
<reference evidence="2 3" key="1">
    <citation type="submission" date="2019-02" db="EMBL/GenBank/DDBJ databases">
        <authorList>
            <person name="Li Y."/>
        </authorList>
    </citation>
    <scope>NUCLEOTIDE SEQUENCE [LARGE SCALE GENOMIC DNA]</scope>
    <source>
        <strain evidence="2 3">30C10-4-7</strain>
    </source>
</reference>
<dbReference type="Proteomes" id="UP000292855">
    <property type="component" value="Unassembled WGS sequence"/>
</dbReference>
<dbReference type="Pfam" id="PF14393">
    <property type="entry name" value="DUF4422"/>
    <property type="match status" value="1"/>
</dbReference>
<organism evidence="2 3">
    <name type="scientific">Sphingobacterium corticibacterium</name>
    <dbReference type="NCBI Taxonomy" id="2484746"/>
    <lineage>
        <taxon>Bacteria</taxon>
        <taxon>Pseudomonadati</taxon>
        <taxon>Bacteroidota</taxon>
        <taxon>Sphingobacteriia</taxon>
        <taxon>Sphingobacteriales</taxon>
        <taxon>Sphingobacteriaceae</taxon>
        <taxon>Sphingobacterium</taxon>
    </lineage>
</organism>
<evidence type="ECO:0000313" key="3">
    <source>
        <dbReference type="Proteomes" id="UP000292855"/>
    </source>
</evidence>
<feature type="domain" description="DUF4422" evidence="1">
    <location>
        <begin position="7"/>
        <end position="235"/>
    </location>
</feature>
<dbReference type="InterPro" id="IPR025536">
    <property type="entry name" value="DUF4422"/>
</dbReference>
<comment type="caution">
    <text evidence="2">The sequence shown here is derived from an EMBL/GenBank/DDBJ whole genome shotgun (WGS) entry which is preliminary data.</text>
</comment>
<name>A0A4Q6XUX0_9SPHI</name>